<dbReference type="Proteomes" id="UP000294194">
    <property type="component" value="Unassembled WGS sequence"/>
</dbReference>
<dbReference type="EMBL" id="SISG01000001">
    <property type="protein sequence ID" value="TBN56577.1"/>
    <property type="molecule type" value="Genomic_DNA"/>
</dbReference>
<evidence type="ECO:0000256" key="2">
    <source>
        <dbReference type="HAMAP-Rule" id="MF_00612"/>
    </source>
</evidence>
<organism evidence="5 6">
    <name type="scientific">Glaciihabitans arcticus</name>
    <dbReference type="NCBI Taxonomy" id="2668039"/>
    <lineage>
        <taxon>Bacteria</taxon>
        <taxon>Bacillati</taxon>
        <taxon>Actinomycetota</taxon>
        <taxon>Actinomycetes</taxon>
        <taxon>Micrococcales</taxon>
        <taxon>Microbacteriaceae</taxon>
        <taxon>Glaciihabitans</taxon>
    </lineage>
</organism>
<dbReference type="AlphaFoldDB" id="A0A4Q9GTV3"/>
<feature type="region of interest" description="Disordered" evidence="3">
    <location>
        <begin position="1"/>
        <end position="38"/>
    </location>
</feature>
<evidence type="ECO:0000313" key="5">
    <source>
        <dbReference type="EMBL" id="TBN56577.1"/>
    </source>
</evidence>
<evidence type="ECO:0000313" key="6">
    <source>
        <dbReference type="Proteomes" id="UP000294194"/>
    </source>
</evidence>
<sequence length="167" mass="19121">MELREVRGAARRQRQPFPPHRRARRSADRRADRVAPTPVSEVASADRCPCLSGETFGECCEPFHLGTRAVPTAERLMRSRYSAYATGRADYVISTWHPTTVPSDLVLDDDTRWYRLDILAKESGGPFDTEGSVLFEAFWRRGDERGSQLEKSRFVREDGRWLYVDGL</sequence>
<dbReference type="HAMAP" id="MF_00612">
    <property type="entry name" value="UPF0225"/>
    <property type="match status" value="1"/>
</dbReference>
<gene>
    <name evidence="5" type="ORF">EYE40_03725</name>
</gene>
<dbReference type="PANTHER" id="PTHR33747:SF1">
    <property type="entry name" value="ADENYLATE CYCLASE-ASSOCIATED CAP C-TERMINAL DOMAIN-CONTAINING PROTEIN"/>
    <property type="match status" value="1"/>
</dbReference>
<reference evidence="6" key="1">
    <citation type="submission" date="2019-02" db="EMBL/GenBank/DDBJ databases">
        <title>Glaciihabitans arcticus sp. nov., a psychrotolerant bacterium isolated from polar soil.</title>
        <authorList>
            <person name="Dahal R.H."/>
        </authorList>
    </citation>
    <scope>NUCLEOTIDE SEQUENCE [LARGE SCALE GENOMIC DNA]</scope>
    <source>
        <strain evidence="6">RP-3-7</strain>
    </source>
</reference>
<comment type="similarity">
    <text evidence="1 2">Belongs to the UPF0225 family.</text>
</comment>
<dbReference type="PANTHER" id="PTHR33747">
    <property type="entry name" value="UPF0225 PROTEIN SCO1677"/>
    <property type="match status" value="1"/>
</dbReference>
<dbReference type="SUPFAM" id="SSF54427">
    <property type="entry name" value="NTF2-like"/>
    <property type="match status" value="1"/>
</dbReference>
<accession>A0A4Q9GTV3</accession>
<keyword evidence="6" id="KW-1185">Reference proteome</keyword>
<feature type="compositionally biased region" description="Basic residues" evidence="3">
    <location>
        <begin position="9"/>
        <end position="24"/>
    </location>
</feature>
<comment type="caution">
    <text evidence="5">The sequence shown here is derived from an EMBL/GenBank/DDBJ whole genome shotgun (WGS) entry which is preliminary data.</text>
</comment>
<dbReference type="InterPro" id="IPR048469">
    <property type="entry name" value="YchJ-like_M"/>
</dbReference>
<evidence type="ECO:0000259" key="4">
    <source>
        <dbReference type="Pfam" id="PF17775"/>
    </source>
</evidence>
<dbReference type="InterPro" id="IPR004027">
    <property type="entry name" value="SEC_C_motif"/>
</dbReference>
<dbReference type="Pfam" id="PF02810">
    <property type="entry name" value="SEC-C"/>
    <property type="match status" value="1"/>
</dbReference>
<dbReference type="Pfam" id="PF17775">
    <property type="entry name" value="YchJ_M-like"/>
    <property type="match status" value="1"/>
</dbReference>
<evidence type="ECO:0000256" key="1">
    <source>
        <dbReference type="ARBA" id="ARBA00010839"/>
    </source>
</evidence>
<evidence type="ECO:0000256" key="3">
    <source>
        <dbReference type="SAM" id="MobiDB-lite"/>
    </source>
</evidence>
<protein>
    <recommendedName>
        <fullName evidence="2">UPF0225 protein EYE40_03725</fullName>
    </recommendedName>
</protein>
<proteinExistence type="inferred from homology"/>
<dbReference type="Gene3D" id="3.10.450.50">
    <property type="match status" value="1"/>
</dbReference>
<name>A0A4Q9GTV3_9MICO</name>
<feature type="domain" description="YchJ-like middle NTF2-like" evidence="4">
    <location>
        <begin position="72"/>
        <end position="166"/>
    </location>
</feature>
<dbReference type="InterPro" id="IPR023006">
    <property type="entry name" value="YchJ-like"/>
</dbReference>
<dbReference type="InterPro" id="IPR032710">
    <property type="entry name" value="NTF2-like_dom_sf"/>
</dbReference>